<dbReference type="OrthoDB" id="4356994at2759"/>
<dbReference type="CDD" id="cd12148">
    <property type="entry name" value="fungal_TF_MHR"/>
    <property type="match status" value="1"/>
</dbReference>
<feature type="region of interest" description="Disordered" evidence="6">
    <location>
        <begin position="698"/>
        <end position="719"/>
    </location>
</feature>
<evidence type="ECO:0000256" key="6">
    <source>
        <dbReference type="SAM" id="MobiDB-lite"/>
    </source>
</evidence>
<evidence type="ECO:0000259" key="7">
    <source>
        <dbReference type="Pfam" id="PF04082"/>
    </source>
</evidence>
<feature type="region of interest" description="Disordered" evidence="6">
    <location>
        <begin position="106"/>
        <end position="134"/>
    </location>
</feature>
<keyword evidence="10" id="KW-1185">Reference proteome</keyword>
<reference evidence="9" key="1">
    <citation type="submission" date="2017-09" db="EMBL/GenBank/DDBJ databases">
        <title>Polyketide synthases of a Diaporthe helianthi virulent isolate.</title>
        <authorList>
            <person name="Baroncelli R."/>
        </authorList>
    </citation>
    <scope>NUCLEOTIDE SEQUENCE [LARGE SCALE GENOMIC DNA]</scope>
    <source>
        <strain evidence="9">7/96</strain>
    </source>
</reference>
<protein>
    <submittedName>
        <fullName evidence="9">Fungal specific transcription factor domain-containing protein</fullName>
    </submittedName>
</protein>
<dbReference type="EMBL" id="MAVT02001100">
    <property type="protein sequence ID" value="POS72041.1"/>
    <property type="molecule type" value="Genomic_DNA"/>
</dbReference>
<dbReference type="STRING" id="158607.A0A2P5HP85"/>
<dbReference type="Proteomes" id="UP000094444">
    <property type="component" value="Unassembled WGS sequence"/>
</dbReference>
<evidence type="ECO:0000259" key="8">
    <source>
        <dbReference type="Pfam" id="PF24852"/>
    </source>
</evidence>
<feature type="compositionally biased region" description="Low complexity" evidence="6">
    <location>
        <begin position="106"/>
        <end position="121"/>
    </location>
</feature>
<dbReference type="GO" id="GO:0003677">
    <property type="term" value="F:DNA binding"/>
    <property type="evidence" value="ECO:0007669"/>
    <property type="project" value="InterPro"/>
</dbReference>
<dbReference type="Pfam" id="PF24852">
    <property type="entry name" value="DUF7726"/>
    <property type="match status" value="1"/>
</dbReference>
<feature type="domain" description="DUF7726" evidence="8">
    <location>
        <begin position="954"/>
        <end position="1036"/>
    </location>
</feature>
<evidence type="ECO:0000256" key="1">
    <source>
        <dbReference type="ARBA" id="ARBA00004123"/>
    </source>
</evidence>
<feature type="region of interest" description="Disordered" evidence="6">
    <location>
        <begin position="378"/>
        <end position="399"/>
    </location>
</feature>
<organism evidence="9 10">
    <name type="scientific">Diaporthe helianthi</name>
    <dbReference type="NCBI Taxonomy" id="158607"/>
    <lineage>
        <taxon>Eukaryota</taxon>
        <taxon>Fungi</taxon>
        <taxon>Dikarya</taxon>
        <taxon>Ascomycota</taxon>
        <taxon>Pezizomycotina</taxon>
        <taxon>Sordariomycetes</taxon>
        <taxon>Sordariomycetidae</taxon>
        <taxon>Diaporthales</taxon>
        <taxon>Diaporthaceae</taxon>
        <taxon>Diaporthe</taxon>
    </lineage>
</organism>
<evidence type="ECO:0000256" key="5">
    <source>
        <dbReference type="ARBA" id="ARBA00023242"/>
    </source>
</evidence>
<name>A0A2P5HP85_DIAHE</name>
<keyword evidence="5" id="KW-0539">Nucleus</keyword>
<keyword evidence="4" id="KW-0804">Transcription</keyword>
<dbReference type="InterPro" id="IPR007219">
    <property type="entry name" value="XnlR_reg_dom"/>
</dbReference>
<dbReference type="Pfam" id="PF04082">
    <property type="entry name" value="Fungal_trans"/>
    <property type="match status" value="1"/>
</dbReference>
<proteinExistence type="predicted"/>
<dbReference type="GO" id="GO:0000981">
    <property type="term" value="F:DNA-binding transcription factor activity, RNA polymerase II-specific"/>
    <property type="evidence" value="ECO:0007669"/>
    <property type="project" value="InterPro"/>
</dbReference>
<feature type="compositionally biased region" description="Pro residues" evidence="6">
    <location>
        <begin position="388"/>
        <end position="398"/>
    </location>
</feature>
<dbReference type="GO" id="GO:0008270">
    <property type="term" value="F:zinc ion binding"/>
    <property type="evidence" value="ECO:0007669"/>
    <property type="project" value="InterPro"/>
</dbReference>
<dbReference type="InParanoid" id="A0A2P5HP85"/>
<dbReference type="GO" id="GO:0005634">
    <property type="term" value="C:nucleus"/>
    <property type="evidence" value="ECO:0007669"/>
    <property type="project" value="UniProtKB-SubCell"/>
</dbReference>
<keyword evidence="3" id="KW-0805">Transcription regulation</keyword>
<dbReference type="PANTHER" id="PTHR47338:SF10">
    <property type="entry name" value="TRANSCRIPTION FACTOR DOMAIN-CONTAINING PROTEIN-RELATED"/>
    <property type="match status" value="1"/>
</dbReference>
<evidence type="ECO:0000256" key="4">
    <source>
        <dbReference type="ARBA" id="ARBA00023163"/>
    </source>
</evidence>
<gene>
    <name evidence="9" type="ORF">DHEL01_v209562</name>
</gene>
<dbReference type="InterPro" id="IPR050815">
    <property type="entry name" value="TF_fung"/>
</dbReference>
<evidence type="ECO:0000256" key="3">
    <source>
        <dbReference type="ARBA" id="ARBA00023015"/>
    </source>
</evidence>
<feature type="compositionally biased region" description="Basic and acidic residues" evidence="6">
    <location>
        <begin position="1054"/>
        <end position="1065"/>
    </location>
</feature>
<comment type="caution">
    <text evidence="9">The sequence shown here is derived from an EMBL/GenBank/DDBJ whole genome shotgun (WGS) entry which is preliminary data.</text>
</comment>
<sequence length="1115" mass="123503">MSNYWQCIYLSQAKKDDLLSEERHAAAAEIERRRFPSKNTAAKQDLSKLLLQMHSRLGRDASSRWIVAQAEAQLAQQQQQQPDAPSTALDMTGAFDWLGLGLDMTTSTAPTTTAGPGADTASRQRAAASLPNPTSPMLVGNHAFSAREFMPNGMLGAADPLTDMDMSDAFLLDAHADWSNMSSSTRGPSLPVGPMASSSSLLPSAIFATPGNQMSTDFGGYVAETSNGASSAVSPSASDISLPIDLSHLHAKYFDSVDPIVGCMVNRARFQAEAAAFSPPLNIQALSYAVAALGALSSTEHVSARDKCYNQARELLDLCERQDSGGMLMSINMLQTCVLLALYEFKSPNFARLWLTLGRAIRLCKMMCLDMIDADPSRNSPRLSKKQPPMPFQLPPSSDPAVLEERRRTFWILYIFDVSACIRSPSVGPAFDASQVSVRLPGTGDISQINQDSEMPLLHDIEGLAPDVALPPLAGTVFMGYLYRRLLEHVHLTQQDQQSASPSYPFWVTHYSLDRLLLDCRARTSREPPPPKDRVIFLTMQSTMAGVEMLLHGTALSKAEAEPHLPAILRTEAAGRCAAAASRVLDVVEQGKQLRGAQWDAHRASGAFFNWPITSAISILRIQEGQAGQDGDDNDNNNNNNNKALGKPAHPDTIRVLIEALKVLVPPGLIADGVLEEPAPVGSLKHFNGLSALEKGPRLRVSGSKGSQSRCILSKGSMRSPAPNSRNLVLSVLTNAQLIDIFADKLNLKPDRKKSLIGNICFWDSTGDDGVSGVWSPKDDYVRGGRLGRDHTLPDVPNHFIRDWLLARIDQGENEIEYLSEDQKEATRRALLPDLNADEVSEYSKILTQRREDDLRADRAKNGIPEADATPDEIRKCHLKRIMIRYGFERENQAEVVLKLEEALKAVDTSVDLTPRERPGVVRDYEKYGPLRQSVTVPYTRKLMRQARLDLPVQIDRDCDQIRLMIRHFCLDGNEWPRVYYNHYDFYKLEDFRAALQITRQSLTAFLKKKGPENGDQSQAYQLAWEFFKLRELLGQPLVRDEELAAIFAGQENRSADTSDGGREEAIEEAEADGSDQRSPKRKIKEQEDPNPDERKSKKAKTRTIPSRRSERLGH</sequence>
<feature type="compositionally biased region" description="Basic and acidic residues" evidence="6">
    <location>
        <begin position="1075"/>
        <end position="1096"/>
    </location>
</feature>
<evidence type="ECO:0000313" key="10">
    <source>
        <dbReference type="Proteomes" id="UP000094444"/>
    </source>
</evidence>
<dbReference type="GO" id="GO:0006351">
    <property type="term" value="P:DNA-templated transcription"/>
    <property type="evidence" value="ECO:0007669"/>
    <property type="project" value="InterPro"/>
</dbReference>
<dbReference type="InterPro" id="IPR056143">
    <property type="entry name" value="DUF7726"/>
</dbReference>
<feature type="region of interest" description="Disordered" evidence="6">
    <location>
        <begin position="1050"/>
        <end position="1115"/>
    </location>
</feature>
<keyword evidence="2" id="KW-0479">Metal-binding</keyword>
<dbReference type="PANTHER" id="PTHR47338">
    <property type="entry name" value="ZN(II)2CYS6 TRANSCRIPTION FACTOR (EUROFUNG)-RELATED"/>
    <property type="match status" value="1"/>
</dbReference>
<dbReference type="AlphaFoldDB" id="A0A2P5HP85"/>
<feature type="domain" description="Xylanolytic transcriptional activator regulatory" evidence="7">
    <location>
        <begin position="284"/>
        <end position="454"/>
    </location>
</feature>
<feature type="region of interest" description="Disordered" evidence="6">
    <location>
        <begin position="626"/>
        <end position="648"/>
    </location>
</feature>
<evidence type="ECO:0000313" key="9">
    <source>
        <dbReference type="EMBL" id="POS72041.1"/>
    </source>
</evidence>
<accession>A0A2P5HP85</accession>
<comment type="subcellular location">
    <subcellularLocation>
        <location evidence="1">Nucleus</location>
    </subcellularLocation>
</comment>
<evidence type="ECO:0000256" key="2">
    <source>
        <dbReference type="ARBA" id="ARBA00022723"/>
    </source>
</evidence>